<protein>
    <submittedName>
        <fullName evidence="2">Uncharacterized protein</fullName>
    </submittedName>
</protein>
<feature type="region of interest" description="Disordered" evidence="1">
    <location>
        <begin position="1"/>
        <end position="113"/>
    </location>
</feature>
<gene>
    <name evidence="2" type="ORF">H4075_09230</name>
</gene>
<dbReference type="EMBL" id="CP060007">
    <property type="protein sequence ID" value="QNA46333.1"/>
    <property type="molecule type" value="Genomic_DNA"/>
</dbReference>
<keyword evidence="3" id="KW-1185">Reference proteome</keyword>
<proteinExistence type="predicted"/>
<evidence type="ECO:0000313" key="2">
    <source>
        <dbReference type="EMBL" id="QNA46333.1"/>
    </source>
</evidence>
<organism evidence="2 3">
    <name type="scientific">Lacibacter sediminis</name>
    <dbReference type="NCBI Taxonomy" id="2760713"/>
    <lineage>
        <taxon>Bacteria</taxon>
        <taxon>Pseudomonadati</taxon>
        <taxon>Bacteroidota</taxon>
        <taxon>Chitinophagia</taxon>
        <taxon>Chitinophagales</taxon>
        <taxon>Chitinophagaceae</taxon>
        <taxon>Lacibacter</taxon>
    </lineage>
</organism>
<accession>A0A7G5XLI0</accession>
<evidence type="ECO:0000313" key="3">
    <source>
        <dbReference type="Proteomes" id="UP000515344"/>
    </source>
</evidence>
<reference evidence="3" key="1">
    <citation type="submission" date="2020-08" db="EMBL/GenBank/DDBJ databases">
        <title>Lacibacter sp. S13-6-6 genome sequencing.</title>
        <authorList>
            <person name="Jin L."/>
        </authorList>
    </citation>
    <scope>NUCLEOTIDE SEQUENCE [LARGE SCALE GENOMIC DNA]</scope>
    <source>
        <strain evidence="3">S13-6-6</strain>
    </source>
</reference>
<dbReference type="RefSeq" id="WP_182806148.1">
    <property type="nucleotide sequence ID" value="NZ_CP060007.1"/>
</dbReference>
<evidence type="ECO:0000256" key="1">
    <source>
        <dbReference type="SAM" id="MobiDB-lite"/>
    </source>
</evidence>
<dbReference type="KEGG" id="lacs:H4075_09230"/>
<feature type="compositionally biased region" description="Polar residues" evidence="1">
    <location>
        <begin position="7"/>
        <end position="26"/>
    </location>
</feature>
<sequence>MEKRQTVSENTQDTANALKQKTNQDFNGKKPLPNDPDLKEKTPETEVPGIGDDKKKIPGEVIGENEKKGSTTEEHKPEPPSVDEPINPLPDEVIEGDSSAPTIINKQDDGKVF</sequence>
<dbReference type="Proteomes" id="UP000515344">
    <property type="component" value="Chromosome"/>
</dbReference>
<feature type="compositionally biased region" description="Basic and acidic residues" evidence="1">
    <location>
        <begin position="51"/>
        <end position="78"/>
    </location>
</feature>
<dbReference type="AlphaFoldDB" id="A0A7G5XLI0"/>
<name>A0A7G5XLI0_9BACT</name>